<dbReference type="GeneTree" id="ENSGT00660000097266"/>
<proteinExistence type="predicted"/>
<reference evidence="3" key="1">
    <citation type="journal article" date="2002" name="Science">
        <title>The draft genome of Ciona intestinalis: insights into chordate and vertebrate origins.</title>
        <authorList>
            <person name="Dehal P."/>
            <person name="Satou Y."/>
            <person name="Campbell R.K."/>
            <person name="Chapman J."/>
            <person name="Degnan B."/>
            <person name="De Tomaso A."/>
            <person name="Davidson B."/>
            <person name="Di Gregorio A."/>
            <person name="Gelpke M."/>
            <person name="Goodstein D.M."/>
            <person name="Harafuji N."/>
            <person name="Hastings K.E."/>
            <person name="Ho I."/>
            <person name="Hotta K."/>
            <person name="Huang W."/>
            <person name="Kawashima T."/>
            <person name="Lemaire P."/>
            <person name="Martinez D."/>
            <person name="Meinertzhagen I.A."/>
            <person name="Necula S."/>
            <person name="Nonaka M."/>
            <person name="Putnam N."/>
            <person name="Rash S."/>
            <person name="Saiga H."/>
            <person name="Satake M."/>
            <person name="Terry A."/>
            <person name="Yamada L."/>
            <person name="Wang H.G."/>
            <person name="Awazu S."/>
            <person name="Azumi K."/>
            <person name="Boore J."/>
            <person name="Branno M."/>
            <person name="Chin-Bow S."/>
            <person name="DeSantis R."/>
            <person name="Doyle S."/>
            <person name="Francino P."/>
            <person name="Keys D.N."/>
            <person name="Haga S."/>
            <person name="Hayashi H."/>
            <person name="Hino K."/>
            <person name="Imai K.S."/>
            <person name="Inaba K."/>
            <person name="Kano S."/>
            <person name="Kobayashi K."/>
            <person name="Kobayashi M."/>
            <person name="Lee B.I."/>
            <person name="Makabe K.W."/>
            <person name="Manohar C."/>
            <person name="Matassi G."/>
            <person name="Medina M."/>
            <person name="Mochizuki Y."/>
            <person name="Mount S."/>
            <person name="Morishita T."/>
            <person name="Miura S."/>
            <person name="Nakayama A."/>
            <person name="Nishizaka S."/>
            <person name="Nomoto H."/>
            <person name="Ohta F."/>
            <person name="Oishi K."/>
            <person name="Rigoutsos I."/>
            <person name="Sano M."/>
            <person name="Sasaki A."/>
            <person name="Sasakura Y."/>
            <person name="Shoguchi E."/>
            <person name="Shin-i T."/>
            <person name="Spagnuolo A."/>
            <person name="Stainier D."/>
            <person name="Suzuki M.M."/>
            <person name="Tassy O."/>
            <person name="Takatori N."/>
            <person name="Tokuoka M."/>
            <person name="Yagi K."/>
            <person name="Yoshizaki F."/>
            <person name="Wada S."/>
            <person name="Zhang C."/>
            <person name="Hyatt P.D."/>
            <person name="Larimer F."/>
            <person name="Detter C."/>
            <person name="Doggett N."/>
            <person name="Glavina T."/>
            <person name="Hawkins T."/>
            <person name="Richardson P."/>
            <person name="Lucas S."/>
            <person name="Kohara Y."/>
            <person name="Levine M."/>
            <person name="Satoh N."/>
            <person name="Rokhsar D.S."/>
        </authorList>
    </citation>
    <scope>NUCLEOTIDE SEQUENCE [LARGE SCALE GENOMIC DNA]</scope>
</reference>
<evidence type="ECO:0000313" key="3">
    <source>
        <dbReference type="Proteomes" id="UP000008144"/>
    </source>
</evidence>
<evidence type="ECO:0000313" key="2">
    <source>
        <dbReference type="Ensembl" id="ENSCINP00000018115.3"/>
    </source>
</evidence>
<keyword evidence="3" id="KW-1185">Reference proteome</keyword>
<evidence type="ECO:0000259" key="1">
    <source>
        <dbReference type="Pfam" id="PF23713"/>
    </source>
</evidence>
<reference evidence="2" key="2">
    <citation type="journal article" date="2008" name="Genome Biol.">
        <title>Improved genome assembly and evidence-based global gene model set for the chordate Ciona intestinalis: new insight into intron and operon populations.</title>
        <authorList>
            <person name="Satou Y."/>
            <person name="Mineta K."/>
            <person name="Ogasawara M."/>
            <person name="Sasakura Y."/>
            <person name="Shoguchi E."/>
            <person name="Ueno K."/>
            <person name="Yamada L."/>
            <person name="Matsumoto J."/>
            <person name="Wasserscheid J."/>
            <person name="Dewar K."/>
            <person name="Wiley G.B."/>
            <person name="Macmil S.L."/>
            <person name="Roe B.A."/>
            <person name="Zeller R.W."/>
            <person name="Hastings K.E."/>
            <person name="Lemaire P."/>
            <person name="Lindquist E."/>
            <person name="Endo T."/>
            <person name="Hotta K."/>
            <person name="Inaba K."/>
        </authorList>
    </citation>
    <scope>NUCLEOTIDE SEQUENCE [LARGE SCALE GENOMIC DNA]</scope>
    <source>
        <strain evidence="2">wild type</strain>
    </source>
</reference>
<protein>
    <recommendedName>
        <fullName evidence="1">Egal-1 winged helix domain-containing protein</fullName>
    </recommendedName>
</protein>
<reference evidence="2" key="4">
    <citation type="submission" date="2025-09" db="UniProtKB">
        <authorList>
            <consortium name="Ensembl"/>
        </authorList>
    </citation>
    <scope>IDENTIFICATION</scope>
</reference>
<dbReference type="InParanoid" id="F6QBG7"/>
<dbReference type="InterPro" id="IPR056589">
    <property type="entry name" value="WH_Egal-1"/>
</dbReference>
<dbReference type="HOGENOM" id="CLU_735580_0_0_1"/>
<reference evidence="2" key="3">
    <citation type="submission" date="2025-08" db="UniProtKB">
        <authorList>
            <consortium name="Ensembl"/>
        </authorList>
    </citation>
    <scope>IDENTIFICATION</scope>
</reference>
<dbReference type="Proteomes" id="UP000008144">
    <property type="component" value="Chromosome 3"/>
</dbReference>
<dbReference type="EMBL" id="EAAA01001803">
    <property type="status" value="NOT_ANNOTATED_CDS"/>
    <property type="molecule type" value="Genomic_DNA"/>
</dbReference>
<accession>F6QBG7</accession>
<dbReference type="Ensembl" id="ENSCINT00000018115.3">
    <property type="protein sequence ID" value="ENSCINP00000018115.3"/>
    <property type="gene ID" value="ENSCING00000008905.3"/>
</dbReference>
<feature type="domain" description="Egal-1 winged helix" evidence="1">
    <location>
        <begin position="26"/>
        <end position="81"/>
    </location>
</feature>
<dbReference type="AlphaFoldDB" id="F6QBG7"/>
<dbReference type="Pfam" id="PF23713">
    <property type="entry name" value="WHD_Egal"/>
    <property type="match status" value="1"/>
</dbReference>
<sequence>MEQPSLDSSEEDNDDEDLDFDKIEKNAVEFFSKRLQLKRKQSITQLAGHIGQASKTVQAVVGKSPSKIEGFLKSHSNVFETTDVNAICLKEKLTSDGISFTGNSSVTPAIPNIDTSWDTPILALGNTEDQDDFDKILAILGLEKNCFKKAIRNNNEKVDVICLVVGSKPSIRLDDGMNSFRKLDQLKNVTESYLLQIINHPSVFDISEKVRGIRNSLHTLRLSWEGENISGMTIFNQVHNPLDDGWDNVNMDFDGIAAVIFEPEQMQAAFSYLRNRARKLAETSQVIVIDYNGKITGFDSPTHIGNARRIICTEEQQLRSTIFEAASHYPDHVITNCCITNEYFKLLKELRYQGIKVTAMMAALHVSDLEEKSAFY</sequence>
<name>F6QBG7_CIOIN</name>
<organism evidence="2 3">
    <name type="scientific">Ciona intestinalis</name>
    <name type="common">Transparent sea squirt</name>
    <name type="synonym">Ascidia intestinalis</name>
    <dbReference type="NCBI Taxonomy" id="7719"/>
    <lineage>
        <taxon>Eukaryota</taxon>
        <taxon>Metazoa</taxon>
        <taxon>Chordata</taxon>
        <taxon>Tunicata</taxon>
        <taxon>Ascidiacea</taxon>
        <taxon>Phlebobranchia</taxon>
        <taxon>Cionidae</taxon>
        <taxon>Ciona</taxon>
    </lineage>
</organism>